<evidence type="ECO:0000256" key="4">
    <source>
        <dbReference type="ARBA" id="ARBA00023274"/>
    </source>
</evidence>
<feature type="compositionally biased region" description="Low complexity" evidence="6">
    <location>
        <begin position="119"/>
        <end position="137"/>
    </location>
</feature>
<feature type="coiled-coil region" evidence="5">
    <location>
        <begin position="198"/>
        <end position="249"/>
    </location>
</feature>
<dbReference type="InterPro" id="IPR036249">
    <property type="entry name" value="Thioredoxin-like_sf"/>
</dbReference>
<comment type="caution">
    <text evidence="8">The sequence shown here is derived from an EMBL/GenBank/DDBJ whole genome shotgun (WGS) entry which is preliminary data.</text>
</comment>
<dbReference type="Proteomes" id="UP000803844">
    <property type="component" value="Unassembled WGS sequence"/>
</dbReference>
<evidence type="ECO:0000256" key="3">
    <source>
        <dbReference type="ARBA" id="ARBA00023128"/>
    </source>
</evidence>
<evidence type="ECO:0000256" key="1">
    <source>
        <dbReference type="ARBA" id="ARBA00004173"/>
    </source>
</evidence>
<evidence type="ECO:0000256" key="2">
    <source>
        <dbReference type="ARBA" id="ARBA00022980"/>
    </source>
</evidence>
<comment type="subcellular location">
    <subcellularLocation>
        <location evidence="1">Mitochondrion</location>
    </subcellularLocation>
</comment>
<dbReference type="GO" id="GO:0005739">
    <property type="term" value="C:mitochondrion"/>
    <property type="evidence" value="ECO:0007669"/>
    <property type="project" value="UniProtKB-SubCell"/>
</dbReference>
<protein>
    <recommendedName>
        <fullName evidence="7">Ribosomal protein/NADH dehydrogenase domain-containing protein</fullName>
    </recommendedName>
</protein>
<dbReference type="InterPro" id="IPR040049">
    <property type="entry name" value="Ribosomal_mS25/mL61"/>
</dbReference>
<dbReference type="GO" id="GO:0005840">
    <property type="term" value="C:ribosome"/>
    <property type="evidence" value="ECO:0007669"/>
    <property type="project" value="UniProtKB-KW"/>
</dbReference>
<dbReference type="SMART" id="SM00916">
    <property type="entry name" value="L51_S25_CI-B8"/>
    <property type="match status" value="1"/>
</dbReference>
<name>A0A9P5CPD0_CRYP1</name>
<dbReference type="GeneID" id="63842319"/>
<dbReference type="InterPro" id="IPR007741">
    <property type="entry name" value="Ribosomal_mL43/mS25/NADH_DH"/>
</dbReference>
<accession>A0A9P5CPD0</accession>
<feature type="compositionally biased region" description="Low complexity" evidence="6">
    <location>
        <begin position="90"/>
        <end position="112"/>
    </location>
</feature>
<dbReference type="SUPFAM" id="SSF52833">
    <property type="entry name" value="Thioredoxin-like"/>
    <property type="match status" value="1"/>
</dbReference>
<dbReference type="GO" id="GO:1990904">
    <property type="term" value="C:ribonucleoprotein complex"/>
    <property type="evidence" value="ECO:0007669"/>
    <property type="project" value="UniProtKB-KW"/>
</dbReference>
<dbReference type="AlphaFoldDB" id="A0A9P5CPD0"/>
<dbReference type="GO" id="GO:0003735">
    <property type="term" value="F:structural constituent of ribosome"/>
    <property type="evidence" value="ECO:0007669"/>
    <property type="project" value="InterPro"/>
</dbReference>
<organism evidence="8 9">
    <name type="scientific">Cryphonectria parasitica (strain ATCC 38755 / EP155)</name>
    <dbReference type="NCBI Taxonomy" id="660469"/>
    <lineage>
        <taxon>Eukaryota</taxon>
        <taxon>Fungi</taxon>
        <taxon>Dikarya</taxon>
        <taxon>Ascomycota</taxon>
        <taxon>Pezizomycotina</taxon>
        <taxon>Sordariomycetes</taxon>
        <taxon>Sordariomycetidae</taxon>
        <taxon>Diaporthales</taxon>
        <taxon>Cryphonectriaceae</taxon>
        <taxon>Cryphonectria-Endothia species complex</taxon>
        <taxon>Cryphonectria</taxon>
    </lineage>
</organism>
<evidence type="ECO:0000256" key="5">
    <source>
        <dbReference type="SAM" id="Coils"/>
    </source>
</evidence>
<dbReference type="RefSeq" id="XP_040777300.1">
    <property type="nucleotide sequence ID" value="XM_040925190.1"/>
</dbReference>
<feature type="domain" description="Ribosomal protein/NADH dehydrogenase" evidence="7">
    <location>
        <begin position="40"/>
        <end position="193"/>
    </location>
</feature>
<keyword evidence="3" id="KW-0496">Mitochondrion</keyword>
<evidence type="ECO:0000259" key="7">
    <source>
        <dbReference type="SMART" id="SM00916"/>
    </source>
</evidence>
<keyword evidence="4" id="KW-0687">Ribonucleoprotein</keyword>
<sequence>MSAIGRRMNDLKSLMYVRNGPGAAILPPTVTKIHLEFAHKWDGGHYGPRKFWQKNLPRLKYHNPAVPMIVNRTKDQTAAATLSIYMKTTTSSSSSSSSSAAATTTTPTTTTTPSPPSPEAAEAAPDAATSEATTAAPGKPVAVADPWLNIASSTQGLSRAPPPSDGETVVTINMKFVSSDDILRQFVAKTGARELEPSEEDRAEMTRLEELEKQAEADRAVQKAFRDKIKAEKKMLERARQEANALKGD</sequence>
<keyword evidence="9" id="KW-1185">Reference proteome</keyword>
<dbReference type="OrthoDB" id="1696305at2759"/>
<dbReference type="Pfam" id="PF05047">
    <property type="entry name" value="L51_S25_CI-B8"/>
    <property type="match status" value="1"/>
</dbReference>
<gene>
    <name evidence="8" type="ORF">M406DRAFT_68691</name>
</gene>
<reference evidence="8" key="1">
    <citation type="journal article" date="2020" name="Phytopathology">
        <title>Genome sequence of the chestnut blight fungus Cryphonectria parasitica EP155: A fundamental resource for an archetypical invasive plant pathogen.</title>
        <authorList>
            <person name="Crouch J.A."/>
            <person name="Dawe A."/>
            <person name="Aerts A."/>
            <person name="Barry K."/>
            <person name="Churchill A.C.L."/>
            <person name="Grimwood J."/>
            <person name="Hillman B."/>
            <person name="Milgroom M.G."/>
            <person name="Pangilinan J."/>
            <person name="Smith M."/>
            <person name="Salamov A."/>
            <person name="Schmutz J."/>
            <person name="Yadav J."/>
            <person name="Grigoriev I.V."/>
            <person name="Nuss D."/>
        </authorList>
    </citation>
    <scope>NUCLEOTIDE SEQUENCE</scope>
    <source>
        <strain evidence="8">EP155</strain>
    </source>
</reference>
<evidence type="ECO:0000256" key="6">
    <source>
        <dbReference type="SAM" id="MobiDB-lite"/>
    </source>
</evidence>
<dbReference type="PANTHER" id="PTHR13274:SF2">
    <property type="entry name" value="SMALL RIBOSOMAL SUBUNIT PROTEIN MS25"/>
    <property type="match status" value="1"/>
</dbReference>
<dbReference type="EMBL" id="MU032347">
    <property type="protein sequence ID" value="KAF3766339.1"/>
    <property type="molecule type" value="Genomic_DNA"/>
</dbReference>
<feature type="region of interest" description="Disordered" evidence="6">
    <location>
        <begin position="90"/>
        <end position="141"/>
    </location>
</feature>
<keyword evidence="5" id="KW-0175">Coiled coil</keyword>
<dbReference type="PANTHER" id="PTHR13274">
    <property type="entry name" value="MITOCHONDRIAL RIBOSOMAL PROTEIN S25"/>
    <property type="match status" value="1"/>
</dbReference>
<proteinExistence type="predicted"/>
<keyword evidence="2" id="KW-0689">Ribosomal protein</keyword>
<evidence type="ECO:0000313" key="8">
    <source>
        <dbReference type="EMBL" id="KAF3766339.1"/>
    </source>
</evidence>
<evidence type="ECO:0000313" key="9">
    <source>
        <dbReference type="Proteomes" id="UP000803844"/>
    </source>
</evidence>